<keyword evidence="2" id="KW-1185">Reference proteome</keyword>
<reference evidence="1 2" key="1">
    <citation type="submission" date="2019-03" db="EMBL/GenBank/DDBJ databases">
        <title>First draft genome of Liparis tanakae, snailfish: a comprehensive survey of snailfish specific genes.</title>
        <authorList>
            <person name="Kim W."/>
            <person name="Song I."/>
            <person name="Jeong J.-H."/>
            <person name="Kim D."/>
            <person name="Kim S."/>
            <person name="Ryu S."/>
            <person name="Song J.Y."/>
            <person name="Lee S.K."/>
        </authorList>
    </citation>
    <scope>NUCLEOTIDE SEQUENCE [LARGE SCALE GENOMIC DNA]</scope>
    <source>
        <tissue evidence="1">Muscle</tissue>
    </source>
</reference>
<comment type="caution">
    <text evidence="1">The sequence shown here is derived from an EMBL/GenBank/DDBJ whole genome shotgun (WGS) entry which is preliminary data.</text>
</comment>
<dbReference type="EMBL" id="SRLO01000496">
    <property type="protein sequence ID" value="TNN54067.1"/>
    <property type="molecule type" value="Genomic_DNA"/>
</dbReference>
<evidence type="ECO:0000313" key="1">
    <source>
        <dbReference type="EMBL" id="TNN54067.1"/>
    </source>
</evidence>
<organism evidence="1 2">
    <name type="scientific">Liparis tanakae</name>
    <name type="common">Tanaka's snailfish</name>
    <dbReference type="NCBI Taxonomy" id="230148"/>
    <lineage>
        <taxon>Eukaryota</taxon>
        <taxon>Metazoa</taxon>
        <taxon>Chordata</taxon>
        <taxon>Craniata</taxon>
        <taxon>Vertebrata</taxon>
        <taxon>Euteleostomi</taxon>
        <taxon>Actinopterygii</taxon>
        <taxon>Neopterygii</taxon>
        <taxon>Teleostei</taxon>
        <taxon>Neoteleostei</taxon>
        <taxon>Acanthomorphata</taxon>
        <taxon>Eupercaria</taxon>
        <taxon>Perciformes</taxon>
        <taxon>Cottioidei</taxon>
        <taxon>Cottales</taxon>
        <taxon>Liparidae</taxon>
        <taxon>Liparis</taxon>
    </lineage>
</organism>
<proteinExistence type="predicted"/>
<dbReference type="AlphaFoldDB" id="A0A4Z2GKM2"/>
<accession>A0A4Z2GKM2</accession>
<sequence>MRPPLALYLCSEGSGSLPSRDVNWLHWGQGLVGDHQPLVQVAAALGDRTADVRFGHSHLGNIGDTTSDGFTDTYAPNQSNVVSCTHLPECPRARHRLRAHAPICDIVFLCCE</sequence>
<name>A0A4Z2GKM2_9TELE</name>
<protein>
    <submittedName>
        <fullName evidence="1">Uncharacterized protein</fullName>
    </submittedName>
</protein>
<evidence type="ECO:0000313" key="2">
    <source>
        <dbReference type="Proteomes" id="UP000314294"/>
    </source>
</evidence>
<gene>
    <name evidence="1" type="ORF">EYF80_035688</name>
</gene>
<dbReference type="Proteomes" id="UP000314294">
    <property type="component" value="Unassembled WGS sequence"/>
</dbReference>